<accession>A0A0F9SBG6</accession>
<reference evidence="1" key="1">
    <citation type="journal article" date="2015" name="Nature">
        <title>Complex archaea that bridge the gap between prokaryotes and eukaryotes.</title>
        <authorList>
            <person name="Spang A."/>
            <person name="Saw J.H."/>
            <person name="Jorgensen S.L."/>
            <person name="Zaremba-Niedzwiedzka K."/>
            <person name="Martijn J."/>
            <person name="Lind A.E."/>
            <person name="van Eijk R."/>
            <person name="Schleper C."/>
            <person name="Guy L."/>
            <person name="Ettema T.J."/>
        </authorList>
    </citation>
    <scope>NUCLEOTIDE SEQUENCE</scope>
</reference>
<dbReference type="EMBL" id="LAZR01002113">
    <property type="protein sequence ID" value="KKN34316.1"/>
    <property type="molecule type" value="Genomic_DNA"/>
</dbReference>
<proteinExistence type="predicted"/>
<name>A0A0F9SBG6_9ZZZZ</name>
<gene>
    <name evidence="1" type="ORF">LCGC14_0794780</name>
</gene>
<organism evidence="1">
    <name type="scientific">marine sediment metagenome</name>
    <dbReference type="NCBI Taxonomy" id="412755"/>
    <lineage>
        <taxon>unclassified sequences</taxon>
        <taxon>metagenomes</taxon>
        <taxon>ecological metagenomes</taxon>
    </lineage>
</organism>
<comment type="caution">
    <text evidence="1">The sequence shown here is derived from an EMBL/GenBank/DDBJ whole genome shotgun (WGS) entry which is preliminary data.</text>
</comment>
<dbReference type="SUPFAM" id="SSF50475">
    <property type="entry name" value="FMN-binding split barrel"/>
    <property type="match status" value="1"/>
</dbReference>
<sequence length="146" mass="16914">MKKQEKTRDRPYIPDYGIEESDNGLLGGDFVQNEMKDAKNYWLSTTKSDSRLHAIPTWGSWINDDFYFGGGSETQNRKTLAENPHIIVYSESGTKVVIIEGKVSIEKKENLIEENRGEYFRQWRDEIKSPNDIWDEIIRQASIPGL</sequence>
<dbReference type="AlphaFoldDB" id="A0A0F9SBG6"/>
<protein>
    <submittedName>
        <fullName evidence="1">Uncharacterized protein</fullName>
    </submittedName>
</protein>
<dbReference type="InterPro" id="IPR012349">
    <property type="entry name" value="Split_barrel_FMN-bd"/>
</dbReference>
<evidence type="ECO:0000313" key="1">
    <source>
        <dbReference type="EMBL" id="KKN34316.1"/>
    </source>
</evidence>
<dbReference type="Gene3D" id="2.30.110.10">
    <property type="entry name" value="Electron Transport, Fmn-binding Protein, Chain A"/>
    <property type="match status" value="1"/>
</dbReference>
<feature type="non-terminal residue" evidence="1">
    <location>
        <position position="146"/>
    </location>
</feature>